<proteinExistence type="predicted"/>
<evidence type="ECO:0000313" key="1">
    <source>
        <dbReference type="EMBL" id="RNA18954.1"/>
    </source>
</evidence>
<dbReference type="AlphaFoldDB" id="A0A3M7R6E1"/>
<keyword evidence="2" id="KW-1185">Reference proteome</keyword>
<dbReference type="Proteomes" id="UP000276133">
    <property type="component" value="Unassembled WGS sequence"/>
</dbReference>
<comment type="caution">
    <text evidence="1">The sequence shown here is derived from an EMBL/GenBank/DDBJ whole genome shotgun (WGS) entry which is preliminary data.</text>
</comment>
<protein>
    <submittedName>
        <fullName evidence="1">Uncharacterized protein</fullName>
    </submittedName>
</protein>
<organism evidence="1 2">
    <name type="scientific">Brachionus plicatilis</name>
    <name type="common">Marine rotifer</name>
    <name type="synonym">Brachionus muelleri</name>
    <dbReference type="NCBI Taxonomy" id="10195"/>
    <lineage>
        <taxon>Eukaryota</taxon>
        <taxon>Metazoa</taxon>
        <taxon>Spiralia</taxon>
        <taxon>Gnathifera</taxon>
        <taxon>Rotifera</taxon>
        <taxon>Eurotatoria</taxon>
        <taxon>Monogononta</taxon>
        <taxon>Pseudotrocha</taxon>
        <taxon>Ploima</taxon>
        <taxon>Brachionidae</taxon>
        <taxon>Brachionus</taxon>
    </lineage>
</organism>
<evidence type="ECO:0000313" key="2">
    <source>
        <dbReference type="Proteomes" id="UP000276133"/>
    </source>
</evidence>
<name>A0A3M7R6E1_BRAPC</name>
<sequence>MHSKSAMIQIYFLKKYLGKIIKIISSNFFICGNFDKGKKLYKYPLVPFLLADKQDLKKIKAQPYAI</sequence>
<accession>A0A3M7R6E1</accession>
<dbReference type="EMBL" id="REGN01004145">
    <property type="protein sequence ID" value="RNA18954.1"/>
    <property type="molecule type" value="Genomic_DNA"/>
</dbReference>
<reference evidence="1 2" key="1">
    <citation type="journal article" date="2018" name="Sci. Rep.">
        <title>Genomic signatures of local adaptation to the degree of environmental predictability in rotifers.</title>
        <authorList>
            <person name="Franch-Gras L."/>
            <person name="Hahn C."/>
            <person name="Garcia-Roger E.M."/>
            <person name="Carmona M.J."/>
            <person name="Serra M."/>
            <person name="Gomez A."/>
        </authorList>
    </citation>
    <scope>NUCLEOTIDE SEQUENCE [LARGE SCALE GENOMIC DNA]</scope>
    <source>
        <strain evidence="1">HYR1</strain>
    </source>
</reference>
<gene>
    <name evidence="1" type="ORF">BpHYR1_000619</name>
</gene>